<keyword evidence="2" id="KW-1185">Reference proteome</keyword>
<reference evidence="1" key="1">
    <citation type="submission" date="2022-04" db="EMBL/GenBank/DDBJ databases">
        <title>Jade perch genome.</title>
        <authorList>
            <person name="Chao B."/>
        </authorList>
    </citation>
    <scope>NUCLEOTIDE SEQUENCE</scope>
    <source>
        <strain evidence="1">CB-2022</strain>
    </source>
</reference>
<accession>A0ACB8WMK8</accession>
<name>A0ACB8WMK8_9TELE</name>
<gene>
    <name evidence="1" type="ORF">L3Q82_025423</name>
</gene>
<evidence type="ECO:0000313" key="1">
    <source>
        <dbReference type="EMBL" id="KAI3368905.1"/>
    </source>
</evidence>
<feature type="non-terminal residue" evidence="1">
    <location>
        <position position="1"/>
    </location>
</feature>
<dbReference type="Proteomes" id="UP000831701">
    <property type="component" value="Chromosome 8"/>
</dbReference>
<protein>
    <submittedName>
        <fullName evidence="1">Uncharacterized protein</fullName>
    </submittedName>
</protein>
<proteinExistence type="predicted"/>
<organism evidence="1 2">
    <name type="scientific">Scortum barcoo</name>
    <name type="common">barcoo grunter</name>
    <dbReference type="NCBI Taxonomy" id="214431"/>
    <lineage>
        <taxon>Eukaryota</taxon>
        <taxon>Metazoa</taxon>
        <taxon>Chordata</taxon>
        <taxon>Craniata</taxon>
        <taxon>Vertebrata</taxon>
        <taxon>Euteleostomi</taxon>
        <taxon>Actinopterygii</taxon>
        <taxon>Neopterygii</taxon>
        <taxon>Teleostei</taxon>
        <taxon>Neoteleostei</taxon>
        <taxon>Acanthomorphata</taxon>
        <taxon>Eupercaria</taxon>
        <taxon>Centrarchiformes</taxon>
        <taxon>Terapontoidei</taxon>
        <taxon>Terapontidae</taxon>
        <taxon>Scortum</taxon>
    </lineage>
</organism>
<dbReference type="EMBL" id="CM041538">
    <property type="protein sequence ID" value="KAI3368905.1"/>
    <property type="molecule type" value="Genomic_DNA"/>
</dbReference>
<sequence length="1300" mass="146825">VPAMADSSIVTLGTARSLLVDSSVYDSRIAETTKDHVFLDMAYEDGEDMLPKVETRVVLVGEAGRNGALVKALQKDKLGRMGVDPQLMDWISDYLTGRPQYVGLKDITSDTVVSSTGAPQGTVLAPLLFTLYTSDFCYNSELCHIQKYADDTAIVGCIRDDREEEYRRLVGDFAAWCHTNHLQLNTSKTKELVIDFGRSRPRPRPVLLEGAEVEAVDSYRYLGLWLDNKLDWTTHTSHLYGKTQSRMYFLRRLRSFNICSKLPADAIRVMEVPVVKIREGEAGAEEKMMIKSIVNMDINTPCIITDSVQEFGDGENTDFETVFVLRDFDTPDYNYLYKRDNRIVGPPVVLHCAAKEEPLQFSCRPLYSATMLNLSLCFTGFRNKEEMKKLVNLVHHMGGTIRKDFSTKVTHLIAYSTHGEKYRVAHLFICVLFSFFLLVLSKCALDSQLAVCMGTPILTPSWIHKAWERRDDIHFHAGEEDFRTQFKVPPFQDCILSFLGFSDEEKANMEERTLRHGGSYLEVGDERCTHMVVEENSVKELPFSPSKKLFVVKQEWFWGSIQMDARAGESMYLYEKNDSPAMKKAVSLLSLTTPNSNRKRRRLRDTLAQLTKETEISPFPPPRKRPSAEHSLSMGSLLDISNTPETCKALAESSKPSKSSTPVLSKQSARWQVSKELYQTESNYVDILSTILQLFKLPLEKEGQVGGPILAQEEIKTIFGSIPDIYEVHTRIKSDFEELLRDWSEDRSVGDIILKYSKELVKAYPPFVNFFEMSKETIVRCEKQKPRFHAFLKINQAKPECGRQTLVELLIRPVQRLPSVALLLNDIKKHTSDDNPDKITLEKAIESLKEVMTIVEMNNYIIFLNSLTSPFSFLYTSHINEDKRKTEGQKQIFDVVYEVDGCPANLLSSHRSLVYRVETIALGDQPCDRGEHVTLFLFNDCLEIARKRHKVITTFKSPLGQTRPPPPLKHIALMPLSQIRRVLDLQDSEECANAFALVVRPPTEQENLLFSFQLVGEETVKSTWLRTLCRHVANTICRADAEDLIQSTDPESLQVSTKDMDSTLSKASRAIKKTSKKTPKRVIQRAFMANSTPDEKSQRLSCENRIGSSSTLAMSRSTSTFSLSDSAKTTAVVQRSNSLDHPPVRARLPVCMRTPCSPDQNPAHSSVPNTVPEFSQRLCPNICPKTQERKSILHAPLSTQTAHPQSNLYTSQQSTSSTHCTSTSVPAVRNSTQLNSKTSQPKVSQHVSRHLLSAGFQPRSPAPQPVNVKGRTFSESCTNPLVPMDPRRSVLTSPRRETLL</sequence>
<evidence type="ECO:0000313" key="2">
    <source>
        <dbReference type="Proteomes" id="UP000831701"/>
    </source>
</evidence>
<comment type="caution">
    <text evidence="1">The sequence shown here is derived from an EMBL/GenBank/DDBJ whole genome shotgun (WGS) entry which is preliminary data.</text>
</comment>